<accession>A0ABD1CE34</accession>
<reference evidence="1 2" key="1">
    <citation type="submission" date="2024-05" db="EMBL/GenBank/DDBJ databases">
        <title>Culex pipiens pipiens assembly and annotation.</title>
        <authorList>
            <person name="Alout H."/>
            <person name="Durand T."/>
        </authorList>
    </citation>
    <scope>NUCLEOTIDE SEQUENCE [LARGE SCALE GENOMIC DNA]</scope>
    <source>
        <strain evidence="1">HA-2024</strain>
        <tissue evidence="1">Whole body</tissue>
    </source>
</reference>
<organism evidence="1 2">
    <name type="scientific">Culex pipiens pipiens</name>
    <name type="common">Northern house mosquito</name>
    <dbReference type="NCBI Taxonomy" id="38569"/>
    <lineage>
        <taxon>Eukaryota</taxon>
        <taxon>Metazoa</taxon>
        <taxon>Ecdysozoa</taxon>
        <taxon>Arthropoda</taxon>
        <taxon>Hexapoda</taxon>
        <taxon>Insecta</taxon>
        <taxon>Pterygota</taxon>
        <taxon>Neoptera</taxon>
        <taxon>Endopterygota</taxon>
        <taxon>Diptera</taxon>
        <taxon>Nematocera</taxon>
        <taxon>Culicoidea</taxon>
        <taxon>Culicidae</taxon>
        <taxon>Culicinae</taxon>
        <taxon>Culicini</taxon>
        <taxon>Culex</taxon>
        <taxon>Culex</taxon>
    </lineage>
</organism>
<proteinExistence type="predicted"/>
<dbReference type="EMBL" id="JBEHCU010013204">
    <property type="protein sequence ID" value="KAL1374613.1"/>
    <property type="molecule type" value="Genomic_DNA"/>
</dbReference>
<dbReference type="Proteomes" id="UP001562425">
    <property type="component" value="Unassembled WGS sequence"/>
</dbReference>
<protein>
    <recommendedName>
        <fullName evidence="3">Secreted protein</fullName>
    </recommendedName>
</protein>
<dbReference type="AlphaFoldDB" id="A0ABD1CE34"/>
<gene>
    <name evidence="1" type="ORF">pipiens_017995</name>
</gene>
<evidence type="ECO:0000313" key="2">
    <source>
        <dbReference type="Proteomes" id="UP001562425"/>
    </source>
</evidence>
<evidence type="ECO:0008006" key="3">
    <source>
        <dbReference type="Google" id="ProtNLM"/>
    </source>
</evidence>
<keyword evidence="2" id="KW-1185">Reference proteome</keyword>
<evidence type="ECO:0000313" key="1">
    <source>
        <dbReference type="EMBL" id="KAL1374613.1"/>
    </source>
</evidence>
<sequence length="78" mass="8875">MLKLGDFRAWDLLLLVRRFMVRVVLGLVVMYETASLDAAGRSNLTRYIEGVRGREQGIRQNKNIHFGLPICNPTSTKV</sequence>
<name>A0ABD1CE34_CULPP</name>
<comment type="caution">
    <text evidence="1">The sequence shown here is derived from an EMBL/GenBank/DDBJ whole genome shotgun (WGS) entry which is preliminary data.</text>
</comment>